<comment type="caution">
    <text evidence="2">The sequence shown here is derived from an EMBL/GenBank/DDBJ whole genome shotgun (WGS) entry which is preliminary data.</text>
</comment>
<dbReference type="AlphaFoldDB" id="A0A8S1AVN4"/>
<gene>
    <name evidence="2" type="ORF">APLA_LOCUS12052</name>
</gene>
<accession>A0A8S1AVN4</accession>
<reference evidence="2 3" key="1">
    <citation type="submission" date="2020-04" db="EMBL/GenBank/DDBJ databases">
        <authorList>
            <person name="Wallbank WR R."/>
            <person name="Pardo Diaz C."/>
            <person name="Kozak K."/>
            <person name="Martin S."/>
            <person name="Jiggins C."/>
            <person name="Moest M."/>
            <person name="Warren A I."/>
            <person name="Byers J.R.P. K."/>
            <person name="Montejo-Kovacevich G."/>
            <person name="Yen C E."/>
        </authorList>
    </citation>
    <scope>NUCLEOTIDE SEQUENCE [LARGE SCALE GENOMIC DNA]</scope>
</reference>
<sequence>MSALIFSYGLRYARIELSFGYIVTWQVVLKIKQGIVKIRFIKLKYKSTRARAGWPDGGGPTRLSQTRSARHGPARRGRPNTDRPDMDRPDAGGPTRARDVTLITYKISARHCELERDTSDPLYKH</sequence>
<protein>
    <submittedName>
        <fullName evidence="2">Uncharacterized protein</fullName>
    </submittedName>
</protein>
<keyword evidence="3" id="KW-1185">Reference proteome</keyword>
<proteinExistence type="predicted"/>
<evidence type="ECO:0000313" key="2">
    <source>
        <dbReference type="EMBL" id="CAB3249342.1"/>
    </source>
</evidence>
<name>A0A8S1AVN4_ARCPL</name>
<evidence type="ECO:0000256" key="1">
    <source>
        <dbReference type="SAM" id="MobiDB-lite"/>
    </source>
</evidence>
<dbReference type="EMBL" id="CADEBC010000539">
    <property type="protein sequence ID" value="CAB3249342.1"/>
    <property type="molecule type" value="Genomic_DNA"/>
</dbReference>
<feature type="region of interest" description="Disordered" evidence="1">
    <location>
        <begin position="50"/>
        <end position="99"/>
    </location>
</feature>
<feature type="compositionally biased region" description="Basic and acidic residues" evidence="1">
    <location>
        <begin position="79"/>
        <end position="90"/>
    </location>
</feature>
<feature type="compositionally biased region" description="Basic residues" evidence="1">
    <location>
        <begin position="68"/>
        <end position="78"/>
    </location>
</feature>
<organism evidence="2 3">
    <name type="scientific">Arctia plantaginis</name>
    <name type="common">Wood tiger moth</name>
    <name type="synonym">Phalaena plantaginis</name>
    <dbReference type="NCBI Taxonomy" id="874455"/>
    <lineage>
        <taxon>Eukaryota</taxon>
        <taxon>Metazoa</taxon>
        <taxon>Ecdysozoa</taxon>
        <taxon>Arthropoda</taxon>
        <taxon>Hexapoda</taxon>
        <taxon>Insecta</taxon>
        <taxon>Pterygota</taxon>
        <taxon>Neoptera</taxon>
        <taxon>Endopterygota</taxon>
        <taxon>Lepidoptera</taxon>
        <taxon>Glossata</taxon>
        <taxon>Ditrysia</taxon>
        <taxon>Noctuoidea</taxon>
        <taxon>Erebidae</taxon>
        <taxon>Arctiinae</taxon>
        <taxon>Arctia</taxon>
    </lineage>
</organism>
<dbReference type="Proteomes" id="UP000494106">
    <property type="component" value="Unassembled WGS sequence"/>
</dbReference>
<evidence type="ECO:0000313" key="3">
    <source>
        <dbReference type="Proteomes" id="UP000494106"/>
    </source>
</evidence>